<dbReference type="EMBL" id="ASRX01000023">
    <property type="protein sequence ID" value="EYF05449.1"/>
    <property type="molecule type" value="Genomic_DNA"/>
</dbReference>
<comment type="caution">
    <text evidence="1">The sequence shown here is derived from an EMBL/GenBank/DDBJ whole genome shotgun (WGS) entry which is preliminary data.</text>
</comment>
<evidence type="ECO:0000313" key="1">
    <source>
        <dbReference type="EMBL" id="EYF05449.1"/>
    </source>
</evidence>
<evidence type="ECO:0000313" key="2">
    <source>
        <dbReference type="Proteomes" id="UP000019678"/>
    </source>
</evidence>
<accession>A0A017T885</accession>
<sequence>MSKIVIDRAVPVLTEPSHTPAARIAAGAVHIAALQNSPEWASAPDVQTATEGWLVENDSLEASVKTIAELESKLSAARSAQVAAMRRWDTRKRVVLSAVETACDGSKDRVQRFGLSVATRRPVPLAVVPEGLQSRRSNTTGVASVVWTTRKGNRGYMVQHATNPDDPSTFSTPIVSSKGKFRLSGQTPGETLYCRVRAIDPDLPNGQTDYTPWVAMMVSS</sequence>
<gene>
    <name evidence="1" type="ORF">CAP_3176</name>
</gene>
<organism evidence="1 2">
    <name type="scientific">Chondromyces apiculatus DSM 436</name>
    <dbReference type="NCBI Taxonomy" id="1192034"/>
    <lineage>
        <taxon>Bacteria</taxon>
        <taxon>Pseudomonadati</taxon>
        <taxon>Myxococcota</taxon>
        <taxon>Polyangia</taxon>
        <taxon>Polyangiales</taxon>
        <taxon>Polyangiaceae</taxon>
        <taxon>Chondromyces</taxon>
    </lineage>
</organism>
<protein>
    <submittedName>
        <fullName evidence="1">Uncharacterized protein</fullName>
    </submittedName>
</protein>
<dbReference type="RefSeq" id="WP_044241684.1">
    <property type="nucleotide sequence ID" value="NZ_ASRX01000023.1"/>
</dbReference>
<dbReference type="InterPro" id="IPR013783">
    <property type="entry name" value="Ig-like_fold"/>
</dbReference>
<dbReference type="AlphaFoldDB" id="A0A017T885"/>
<reference evidence="1 2" key="1">
    <citation type="submission" date="2013-05" db="EMBL/GenBank/DDBJ databases">
        <title>Genome assembly of Chondromyces apiculatus DSM 436.</title>
        <authorList>
            <person name="Sharma G."/>
            <person name="Khatri I."/>
            <person name="Kaur C."/>
            <person name="Mayilraj S."/>
            <person name="Subramanian S."/>
        </authorList>
    </citation>
    <scope>NUCLEOTIDE SEQUENCE [LARGE SCALE GENOMIC DNA]</scope>
    <source>
        <strain evidence="1 2">DSM 436</strain>
    </source>
</reference>
<dbReference type="Gene3D" id="2.60.40.10">
    <property type="entry name" value="Immunoglobulins"/>
    <property type="match status" value="1"/>
</dbReference>
<proteinExistence type="predicted"/>
<name>A0A017T885_9BACT</name>
<dbReference type="Proteomes" id="UP000019678">
    <property type="component" value="Unassembled WGS sequence"/>
</dbReference>
<keyword evidence="2" id="KW-1185">Reference proteome</keyword>